<gene>
    <name evidence="4" type="ORF">ENT82_06485</name>
    <name evidence="3" type="ORF">ENU43_03995</name>
</gene>
<feature type="domain" description="XdhC Rossmann" evidence="2">
    <location>
        <begin position="110"/>
        <end position="245"/>
    </location>
</feature>
<evidence type="ECO:0000313" key="3">
    <source>
        <dbReference type="EMBL" id="HGL40808.1"/>
    </source>
</evidence>
<comment type="caution">
    <text evidence="4">The sequence shown here is derived from an EMBL/GenBank/DDBJ whole genome shotgun (WGS) entry which is preliminary data.</text>
</comment>
<name>A0A7C4I436_CALS0</name>
<dbReference type="InterPro" id="IPR052698">
    <property type="entry name" value="MoCofactor_Util/Proc"/>
</dbReference>
<protein>
    <submittedName>
        <fullName evidence="4">XdhC family protein</fullName>
    </submittedName>
</protein>
<evidence type="ECO:0000259" key="2">
    <source>
        <dbReference type="Pfam" id="PF13478"/>
    </source>
</evidence>
<evidence type="ECO:0000313" key="4">
    <source>
        <dbReference type="EMBL" id="HGN90753.1"/>
    </source>
</evidence>
<dbReference type="PANTHER" id="PTHR30388">
    <property type="entry name" value="ALDEHYDE OXIDOREDUCTASE MOLYBDENUM COFACTOR ASSEMBLY PROTEIN"/>
    <property type="match status" value="1"/>
</dbReference>
<evidence type="ECO:0000259" key="1">
    <source>
        <dbReference type="Pfam" id="PF02625"/>
    </source>
</evidence>
<dbReference type="Gene3D" id="3.40.50.720">
    <property type="entry name" value="NAD(P)-binding Rossmann-like Domain"/>
    <property type="match status" value="1"/>
</dbReference>
<dbReference type="Pfam" id="PF13478">
    <property type="entry name" value="XdhC_C"/>
    <property type="match status" value="1"/>
</dbReference>
<proteinExistence type="predicted"/>
<dbReference type="InterPro" id="IPR027051">
    <property type="entry name" value="XdhC_Rossmann_dom"/>
</dbReference>
<dbReference type="EMBL" id="DTCM01000051">
    <property type="protein sequence ID" value="HGL40808.1"/>
    <property type="molecule type" value="Genomic_DNA"/>
</dbReference>
<accession>A0A7C4I436</accession>
<sequence length="283" mass="30240">MDNLTFYSKVAELIAENKKFCIATVVKTIGHTSGKVGSKAIILEDGKGLFGWVGGGCVETTVLHEALKTIKEGRSRTIFLEMEDELRGTGVPCGGSMEVYLEPVLPKKQLLLVGHGGIVESLAKIGKMLDYKVVVADPEGMFKDPSTVDQYVVDPDLKGVTVDGNTAVVVSTMHKLDHKYLKIALEGGARYIGLVASKKRAGIVFETLARLGVPEESIRRISSPAGIDIGAEKPEEIALSIFAEIISSEKGGTGKRLAEVKSVEAELKDIISEATGERVGPVC</sequence>
<organism evidence="4">
    <name type="scientific">Caldiarchaeum subterraneum</name>
    <dbReference type="NCBI Taxonomy" id="311458"/>
    <lineage>
        <taxon>Archaea</taxon>
        <taxon>Nitrososphaerota</taxon>
        <taxon>Candidatus Caldarchaeales</taxon>
        <taxon>Candidatus Caldarchaeaceae</taxon>
        <taxon>Candidatus Caldarchaeum</taxon>
    </lineage>
</organism>
<dbReference type="AlphaFoldDB" id="A0A7C4I436"/>
<dbReference type="EMBL" id="DTAD01000073">
    <property type="protein sequence ID" value="HGN90753.1"/>
    <property type="molecule type" value="Genomic_DNA"/>
</dbReference>
<dbReference type="Pfam" id="PF02625">
    <property type="entry name" value="XdhC_CoxI"/>
    <property type="match status" value="1"/>
</dbReference>
<dbReference type="InterPro" id="IPR003777">
    <property type="entry name" value="XdhC_CoxI"/>
</dbReference>
<feature type="domain" description="XdhC- CoxI" evidence="1">
    <location>
        <begin position="14"/>
        <end position="77"/>
    </location>
</feature>
<dbReference type="PANTHER" id="PTHR30388:SF6">
    <property type="entry name" value="XANTHINE DEHYDROGENASE SUBUNIT A-RELATED"/>
    <property type="match status" value="1"/>
</dbReference>
<reference evidence="4" key="1">
    <citation type="journal article" date="2020" name="mSystems">
        <title>Genome- and Community-Level Interaction Insights into Carbon Utilization and Element Cycling Functions of Hydrothermarchaeota in Hydrothermal Sediment.</title>
        <authorList>
            <person name="Zhou Z."/>
            <person name="Liu Y."/>
            <person name="Xu W."/>
            <person name="Pan J."/>
            <person name="Luo Z.H."/>
            <person name="Li M."/>
        </authorList>
    </citation>
    <scope>NUCLEOTIDE SEQUENCE [LARGE SCALE GENOMIC DNA]</scope>
    <source>
        <strain evidence="4">SpSt-613</strain>
        <strain evidence="3">SpSt-669</strain>
    </source>
</reference>